<proteinExistence type="predicted"/>
<evidence type="ECO:0000313" key="2">
    <source>
        <dbReference type="EMBL" id="CAD9591133.1"/>
    </source>
</evidence>
<gene>
    <name evidence="2" type="ORF">LDAN0321_LOCUS13440</name>
</gene>
<accession>A0A7S2KZS3</accession>
<reference evidence="2" key="1">
    <citation type="submission" date="2021-01" db="EMBL/GenBank/DDBJ databases">
        <authorList>
            <person name="Corre E."/>
            <person name="Pelletier E."/>
            <person name="Niang G."/>
            <person name="Scheremetjew M."/>
            <person name="Finn R."/>
            <person name="Kale V."/>
            <person name="Holt S."/>
            <person name="Cochrane G."/>
            <person name="Meng A."/>
            <person name="Brown T."/>
            <person name="Cohen L."/>
        </authorList>
    </citation>
    <scope>NUCLEOTIDE SEQUENCE</scope>
    <source>
        <strain evidence="2">B650</strain>
    </source>
</reference>
<sequence>MGCAQSLCSDSRAAERDDEDTTLIEQTPGLEEPLVTPAPRQDASSLSTGKMRGDAGNNRNQFSVSMRSCEESSMVSAQSSYLSPEDDSTIEDNPTWFDKIPDKMDSIDDPLDLDLGFTSDENKETALDINLDPRIGPFGTTTRSATPRNANVLAL</sequence>
<organism evidence="2">
    <name type="scientific">Leptocylindrus danicus</name>
    <dbReference type="NCBI Taxonomy" id="163516"/>
    <lineage>
        <taxon>Eukaryota</taxon>
        <taxon>Sar</taxon>
        <taxon>Stramenopiles</taxon>
        <taxon>Ochrophyta</taxon>
        <taxon>Bacillariophyta</taxon>
        <taxon>Coscinodiscophyceae</taxon>
        <taxon>Chaetocerotophycidae</taxon>
        <taxon>Leptocylindrales</taxon>
        <taxon>Leptocylindraceae</taxon>
        <taxon>Leptocylindrus</taxon>
    </lineage>
</organism>
<name>A0A7S2KZS3_9STRA</name>
<feature type="compositionally biased region" description="Polar residues" evidence="1">
    <location>
        <begin position="57"/>
        <end position="82"/>
    </location>
</feature>
<dbReference type="EMBL" id="HBGY01021363">
    <property type="protein sequence ID" value="CAD9591133.1"/>
    <property type="molecule type" value="Transcribed_RNA"/>
</dbReference>
<dbReference type="AlphaFoldDB" id="A0A7S2KZS3"/>
<evidence type="ECO:0000256" key="1">
    <source>
        <dbReference type="SAM" id="MobiDB-lite"/>
    </source>
</evidence>
<feature type="region of interest" description="Disordered" evidence="1">
    <location>
        <begin position="135"/>
        <end position="155"/>
    </location>
</feature>
<feature type="compositionally biased region" description="Polar residues" evidence="1">
    <location>
        <begin position="139"/>
        <end position="149"/>
    </location>
</feature>
<protein>
    <submittedName>
        <fullName evidence="2">Uncharacterized protein</fullName>
    </submittedName>
</protein>
<feature type="region of interest" description="Disordered" evidence="1">
    <location>
        <begin position="1"/>
        <end position="101"/>
    </location>
</feature>